<feature type="coiled-coil region" evidence="4">
    <location>
        <begin position="568"/>
        <end position="640"/>
    </location>
</feature>
<dbReference type="Pfam" id="PF07926">
    <property type="entry name" value="TPR_MLP1_2"/>
    <property type="match status" value="1"/>
</dbReference>
<feature type="region of interest" description="Disordered" evidence="5">
    <location>
        <begin position="1962"/>
        <end position="1995"/>
    </location>
</feature>
<evidence type="ECO:0000256" key="5">
    <source>
        <dbReference type="SAM" id="MobiDB-lite"/>
    </source>
</evidence>
<feature type="coiled-coil region" evidence="4">
    <location>
        <begin position="101"/>
        <end position="163"/>
    </location>
</feature>
<accession>F4R3G6</accession>
<evidence type="ECO:0000256" key="1">
    <source>
        <dbReference type="ARBA" id="ARBA00004123"/>
    </source>
</evidence>
<feature type="compositionally biased region" description="Low complexity" evidence="5">
    <location>
        <begin position="1772"/>
        <end position="1793"/>
    </location>
</feature>
<feature type="coiled-coil region" evidence="4">
    <location>
        <begin position="31"/>
        <end position="58"/>
    </location>
</feature>
<keyword evidence="9" id="KW-1185">Reference proteome</keyword>
<dbReference type="PANTHER" id="PTHR18898:SF2">
    <property type="entry name" value="NUCLEOPROTEIN TPR"/>
    <property type="match status" value="1"/>
</dbReference>
<evidence type="ECO:0000313" key="9">
    <source>
        <dbReference type="Proteomes" id="UP000001072"/>
    </source>
</evidence>
<feature type="region of interest" description="Disordered" evidence="5">
    <location>
        <begin position="1251"/>
        <end position="1280"/>
    </location>
</feature>
<dbReference type="KEGG" id="mlr:MELLADRAFT_86802"/>
<dbReference type="InterPro" id="IPR012929">
    <property type="entry name" value="Nucleoprot-TPR/MLP1-2_dom"/>
</dbReference>
<feature type="coiled-coil region" evidence="4">
    <location>
        <begin position="953"/>
        <end position="980"/>
    </location>
</feature>
<feature type="coiled-coil region" evidence="4">
    <location>
        <begin position="1306"/>
        <end position="1533"/>
    </location>
</feature>
<evidence type="ECO:0000256" key="4">
    <source>
        <dbReference type="SAM" id="Coils"/>
    </source>
</evidence>
<keyword evidence="2 4" id="KW-0175">Coiled coil</keyword>
<dbReference type="VEuPathDB" id="FungiDB:MELLADRAFT_86802"/>
<dbReference type="Proteomes" id="UP000001072">
    <property type="component" value="Unassembled WGS sequence"/>
</dbReference>
<dbReference type="InParanoid" id="F4R3G6"/>
<feature type="coiled-coil region" evidence="4">
    <location>
        <begin position="302"/>
        <end position="329"/>
    </location>
</feature>
<dbReference type="OrthoDB" id="343070at2759"/>
<evidence type="ECO:0000259" key="7">
    <source>
        <dbReference type="Pfam" id="PF25785"/>
    </source>
</evidence>
<reference evidence="9" key="1">
    <citation type="journal article" date="2011" name="Proc. Natl. Acad. Sci. U.S.A.">
        <title>Obligate biotrophy features unraveled by the genomic analysis of rust fungi.</title>
        <authorList>
            <person name="Duplessis S."/>
            <person name="Cuomo C.A."/>
            <person name="Lin Y.-C."/>
            <person name="Aerts A."/>
            <person name="Tisserant E."/>
            <person name="Veneault-Fourrey C."/>
            <person name="Joly D.L."/>
            <person name="Hacquard S."/>
            <person name="Amselem J."/>
            <person name="Cantarel B.L."/>
            <person name="Chiu R."/>
            <person name="Coutinho P.M."/>
            <person name="Feau N."/>
            <person name="Field M."/>
            <person name="Frey P."/>
            <person name="Gelhaye E."/>
            <person name="Goldberg J."/>
            <person name="Grabherr M.G."/>
            <person name="Kodira C.D."/>
            <person name="Kohler A."/>
            <person name="Kuees U."/>
            <person name="Lindquist E.A."/>
            <person name="Lucas S.M."/>
            <person name="Mago R."/>
            <person name="Mauceli E."/>
            <person name="Morin E."/>
            <person name="Murat C."/>
            <person name="Pangilinan J.L."/>
            <person name="Park R."/>
            <person name="Pearson M."/>
            <person name="Quesneville H."/>
            <person name="Rouhier N."/>
            <person name="Sakthikumar S."/>
            <person name="Salamov A.A."/>
            <person name="Schmutz J."/>
            <person name="Selles B."/>
            <person name="Shapiro H."/>
            <person name="Tanguay P."/>
            <person name="Tuskan G.A."/>
            <person name="Henrissat B."/>
            <person name="Van de Peer Y."/>
            <person name="Rouze P."/>
            <person name="Ellis J.G."/>
            <person name="Dodds P.N."/>
            <person name="Schein J.E."/>
            <person name="Zhong S."/>
            <person name="Hamelin R.C."/>
            <person name="Grigoriev I.V."/>
            <person name="Szabo L.J."/>
            <person name="Martin F."/>
        </authorList>
    </citation>
    <scope>NUCLEOTIDE SEQUENCE [LARGE SCALE GENOMIC DNA]</scope>
    <source>
        <strain evidence="9">98AG31 / pathotype 3-4-7</strain>
    </source>
</reference>
<dbReference type="GO" id="GO:0005643">
    <property type="term" value="C:nuclear pore"/>
    <property type="evidence" value="ECO:0007669"/>
    <property type="project" value="TreeGrafter"/>
</dbReference>
<dbReference type="HOGENOM" id="CLU_001937_0_0_1"/>
<feature type="region of interest" description="Disordered" evidence="5">
    <location>
        <begin position="1810"/>
        <end position="1884"/>
    </location>
</feature>
<dbReference type="STRING" id="747676.F4R3G6"/>
<feature type="region of interest" description="Disordered" evidence="5">
    <location>
        <begin position="1"/>
        <end position="21"/>
    </location>
</feature>
<feature type="domain" description="Nucleoprotein TPR/MLP1-2" evidence="6">
    <location>
        <begin position="1058"/>
        <end position="1185"/>
    </location>
</feature>
<comment type="subcellular location">
    <subcellularLocation>
        <location evidence="1">Nucleus</location>
    </subcellularLocation>
</comment>
<protein>
    <submittedName>
        <fullName evidence="8">Uncharacterized protein</fullName>
    </submittedName>
</protein>
<name>F4R3G6_MELLP</name>
<dbReference type="GeneID" id="18934304"/>
<evidence type="ECO:0000313" key="8">
    <source>
        <dbReference type="EMBL" id="EGG13173.1"/>
    </source>
</evidence>
<dbReference type="RefSeq" id="XP_007404111.1">
    <property type="nucleotide sequence ID" value="XM_007404049.1"/>
</dbReference>
<feature type="coiled-coil region" evidence="4">
    <location>
        <begin position="1013"/>
        <end position="1174"/>
    </location>
</feature>
<dbReference type="GO" id="GO:0006606">
    <property type="term" value="P:protein import into nucleus"/>
    <property type="evidence" value="ECO:0007669"/>
    <property type="project" value="InterPro"/>
</dbReference>
<keyword evidence="3" id="KW-0539">Nucleus</keyword>
<organism evidence="9">
    <name type="scientific">Melampsora larici-populina (strain 98AG31 / pathotype 3-4-7)</name>
    <name type="common">Poplar leaf rust fungus</name>
    <dbReference type="NCBI Taxonomy" id="747676"/>
    <lineage>
        <taxon>Eukaryota</taxon>
        <taxon>Fungi</taxon>
        <taxon>Dikarya</taxon>
        <taxon>Basidiomycota</taxon>
        <taxon>Pucciniomycotina</taxon>
        <taxon>Pucciniomycetes</taxon>
        <taxon>Pucciniales</taxon>
        <taxon>Melampsoraceae</taxon>
        <taxon>Melampsora</taxon>
    </lineage>
</organism>
<feature type="coiled-coil region" evidence="4">
    <location>
        <begin position="834"/>
        <end position="868"/>
    </location>
</feature>
<feature type="coiled-coil region" evidence="4">
    <location>
        <begin position="690"/>
        <end position="731"/>
    </location>
</feature>
<sequence length="2011" mass="223816">MSEAMQDSDLPQPAVACVNGDGMDATSNSIVSALQTELDELKAELKRVQIESESDLNESNGRVLELETKLSNQSNLQIQLDASLKEVNSLKEALKTRTGSNEESQEKISKLESEKNDLLEVVRDSQKEYADLEAETQSKAEQLDMARAEIRKLETTLATSQEAERVARLQAQALESSSNLVSADRDFYVKELEESRMGWQKFRTDSHQEISRLQTELDKLTHAHDHLTTSNTALHTQHTSLQEHHNETIEKLKDLSHRHIEEAAAFQSEIEIQKRVTQLMDQRDKDRGRRMEEIESEWNTRRTELEEREKALDEELGRERARYNELEKKLAQNQSVLDNVLASETPGYDFPDEGHSNGDINLGNATPGSPLNRLRNGSALRNGLSPAAAMVNNLQRSGKSLTQIYTEKMLLEEQLAESKDENLRLSECLATIMGEIQDKAPVIQQQRVEAERIRLELDELTTELTTSIEQKEEAERKYESCLLDLKGLQRDHDLSNRQLQDLSLQVRVLTKEVTIRDRGDSRGLNGDEDDLANEARNGYINLEDETEDPLLSNDLVTFKDIAELQHKNLKLLAVARQLTAKLQELEANRAMSDDEDEDDQAAKQAVEEAHELILRLKSDVESAQRKSEALSRERDMLRRMLSQSQQTNLSSEASHVNQGHGQQSMNGSHQQFEELHAQFEAYKTEIGADSKRLNEDLNRARSDLSQAQVSLAKANAQIEYLNERHRNIDQTSALQTQEIQSLTKTSIKLQEQLVQNEMRLHQANESATELKTQCTVLQHQVHTLTTEKEVWKGVESRLTAENGNLIRERDGISGILKNMRSMQGELERNSSDGRRRLENQVTRLEARVQELKDKLKNESESLKQVTLQRELDNRDFQMRIDKLSGDYVAARENLVVAQTKQEHLEARVKELSGQITMKEDRLNVYERYGVSNTSTSQGSGDGNGAQASTLSQQQKLEIENAQLKRDLIAAKEETAKAKQNVEEFKLIAQTAETALVSLTSTHDEYKSTQEADLSQKQTAFATLEEQTKKLTENLEVASALNKELQQMLDNQRSEFETEKARLLSTLTGLQDIEERVKARESELRAEGDQQRALANENHNRYQAEVQNHAISLNELSTLKEQLDKARAKITAANTAADTANAKLLGSEASWAEQKVTFAKEIEGLSERCEDLRKQNTLLHEHLESVSSQAAQISNDSINSAAGMLNAAEESTLEDTDENKTQSIQQLRGLIRYLRNNHDLIQNQLSLAKHESERLQKQLHHTSKDLDQTRSELNQERERTRQGYVSSSEYTQLLDQINTLNMVRESNATLRDEFVRSDRKAKDLEAKLQQTNAKLVPLETELREVKAVVQQYQQEISLLTEDNERWKARNQQILEKYERIDPAEVQALRDSIIQHEAENTRLRADCAEKQDRFVRLQTFAREQRTKLSVTEAELSSQREAIQQAEGQAQEQRDLVGRLQQEKADLERSLADAIAHKKQLAELQTAIDESKVEMEKRQAAVDSLTKANSALITEKQEIDAAKQNLESEIKKLTANTSQLPPAPMSEELIEAEVTKRLDAKLASIPSNGGPTITPASSDELQKAEALAISQREAAVQQAMEDTTKKVTAECEKRREADIAKLKLELSVPPDEAVNALLIQKQAALKAEWEAGAQVKEQQLESRLKAALEAVEKAEKAVVQQSASISSPPVGYSEKQLQEKVEKAVSDVLAAKEIEFKNKEAALLEAHRIDKVATIDDLRIKIANEAKTKEKVTQLQLKKCQAQLAQYKERDSAASQSQLATTPAATSSTPASNATQVSAPSVIPQVPVSGNTLAAAPVTGPPATVTPSTETPPQTSPIPTLTGNGAAVRPAAPTITFGRGSRPAGRGIGRVAHGGRGRGIDSLPAEGRMVEKPGLTSNIAGRGGPSLAIRGVAATKRGSLGAGMLNAAVRAATSGASTPNELSTSEGPMANFGTVGKRAREEEAASVQAEASNVDGNAKRPKSNVGGEETVNQTTTNAGGLASRLSKVKKVLLM</sequence>
<dbReference type="GO" id="GO:0017056">
    <property type="term" value="F:structural constituent of nuclear pore"/>
    <property type="evidence" value="ECO:0007669"/>
    <property type="project" value="TreeGrafter"/>
</dbReference>
<dbReference type="EMBL" id="GL883090">
    <property type="protein sequence ID" value="EGG13173.1"/>
    <property type="molecule type" value="Genomic_DNA"/>
</dbReference>
<evidence type="ECO:0000256" key="3">
    <source>
        <dbReference type="ARBA" id="ARBA00023242"/>
    </source>
</evidence>
<feature type="coiled-coil region" evidence="4">
    <location>
        <begin position="401"/>
        <end position="505"/>
    </location>
</feature>
<dbReference type="eggNOG" id="KOG4674">
    <property type="taxonomic scope" value="Eukaryota"/>
</dbReference>
<gene>
    <name evidence="8" type="ORF">MELLADRAFT_86802</name>
</gene>
<feature type="region of interest" description="Disordered" evidence="5">
    <location>
        <begin position="931"/>
        <end position="950"/>
    </location>
</feature>
<dbReference type="PANTHER" id="PTHR18898">
    <property type="entry name" value="NUCLEOPROTEIN TPR-RELATED"/>
    <property type="match status" value="1"/>
</dbReference>
<feature type="domain" description="NUA/TPR/MLP1-2-like" evidence="7">
    <location>
        <begin position="480"/>
        <end position="587"/>
    </location>
</feature>
<proteinExistence type="predicted"/>
<feature type="region of interest" description="Disordered" evidence="5">
    <location>
        <begin position="641"/>
        <end position="668"/>
    </location>
</feature>
<dbReference type="GO" id="GO:0006406">
    <property type="term" value="P:mRNA export from nucleus"/>
    <property type="evidence" value="ECO:0007669"/>
    <property type="project" value="TreeGrafter"/>
</dbReference>
<dbReference type="Pfam" id="PF25785">
    <property type="entry name" value="TPR"/>
    <property type="match status" value="1"/>
</dbReference>
<dbReference type="FunCoup" id="F4R3G6">
    <property type="interactions" value="580"/>
</dbReference>
<evidence type="ECO:0000259" key="6">
    <source>
        <dbReference type="Pfam" id="PF07926"/>
    </source>
</evidence>
<evidence type="ECO:0000256" key="2">
    <source>
        <dbReference type="ARBA" id="ARBA00023054"/>
    </source>
</evidence>
<feature type="region of interest" description="Disordered" evidence="5">
    <location>
        <begin position="1772"/>
        <end position="1796"/>
    </location>
</feature>
<dbReference type="InterPro" id="IPR057974">
    <property type="entry name" value="NUA/TPR/MLP1-2-like_dom"/>
</dbReference>
<feature type="compositionally biased region" description="Low complexity" evidence="5">
    <location>
        <begin position="1810"/>
        <end position="1837"/>
    </location>
</feature>